<dbReference type="Gene3D" id="3.40.50.620">
    <property type="entry name" value="HUPs"/>
    <property type="match status" value="1"/>
</dbReference>
<evidence type="ECO:0000256" key="2">
    <source>
        <dbReference type="ARBA" id="ARBA00005752"/>
    </source>
</evidence>
<keyword evidence="6" id="KW-0315">Glutamine amidotransferase</keyword>
<keyword evidence="10" id="KW-1185">Reference proteome</keyword>
<evidence type="ECO:0000256" key="6">
    <source>
        <dbReference type="ARBA" id="ARBA00022962"/>
    </source>
</evidence>
<dbReference type="NCBIfam" id="TIGR01536">
    <property type="entry name" value="asn_synth_AEB"/>
    <property type="match status" value="1"/>
</dbReference>
<dbReference type="InterPro" id="IPR001962">
    <property type="entry name" value="Asn_synthase"/>
</dbReference>
<dbReference type="Proteomes" id="UP001526430">
    <property type="component" value="Unassembled WGS sequence"/>
</dbReference>
<organism evidence="9 10">
    <name type="scientific">Sabulicella glaciei</name>
    <dbReference type="NCBI Taxonomy" id="2984948"/>
    <lineage>
        <taxon>Bacteria</taxon>
        <taxon>Pseudomonadati</taxon>
        <taxon>Pseudomonadota</taxon>
        <taxon>Alphaproteobacteria</taxon>
        <taxon>Acetobacterales</taxon>
        <taxon>Acetobacteraceae</taxon>
        <taxon>Sabulicella</taxon>
    </lineage>
</organism>
<dbReference type="Gene3D" id="3.60.20.10">
    <property type="entry name" value="Glutamine Phosphoribosylpyrophosphate, subunit 1, domain 1"/>
    <property type="match status" value="1"/>
</dbReference>
<dbReference type="Pfam" id="PF13537">
    <property type="entry name" value="GATase_7"/>
    <property type="match status" value="1"/>
</dbReference>
<dbReference type="InterPro" id="IPR033738">
    <property type="entry name" value="AsnB_N"/>
</dbReference>
<dbReference type="InterPro" id="IPR014729">
    <property type="entry name" value="Rossmann-like_a/b/a_fold"/>
</dbReference>
<gene>
    <name evidence="9" type="primary">asnB</name>
    <name evidence="9" type="ORF">OF850_05530</name>
</gene>
<comment type="caution">
    <text evidence="9">The sequence shown here is derived from an EMBL/GenBank/DDBJ whole genome shotgun (WGS) entry which is preliminary data.</text>
</comment>
<evidence type="ECO:0000259" key="8">
    <source>
        <dbReference type="PROSITE" id="PS51278"/>
    </source>
</evidence>
<evidence type="ECO:0000256" key="1">
    <source>
        <dbReference type="ARBA" id="ARBA00005187"/>
    </source>
</evidence>
<evidence type="ECO:0000313" key="10">
    <source>
        <dbReference type="Proteomes" id="UP001526430"/>
    </source>
</evidence>
<comment type="pathway">
    <text evidence="1">Amino-acid biosynthesis; L-asparagine biosynthesis; L-asparagine from L-aspartate (L-Gln route): step 1/1.</text>
</comment>
<sequence length="583" mass="63544">MCGLAGLALRAGENPDPRVLDALSRALAHRGPDGQGCHVAGNTALAHARLSIIDLETGQQPLLAGGAALVANGEIYNYRELRDANGLSCLTASDCEPPLHLYRRDGLGFVEGLRGMYAIALHDRAHRRVVLARDPFGIKPLYVAEVPGGLAFASEMQALVAAGLVAPRVRKEARDELLQLQFTTGAETILSGITRLLPGESLTIADGRVTERRRRLALPEGGPETIGEEEAIARFDAAFGESVSLHQRSDVPYGLFLSGGTDSAAVLAMMARLNENPVTAFTAGFDVKGAADEREAARRAAQAVGARHVEVEVTEAMVLRHLPEIVACMDDPAADYAIIPSWFLARRAREEVKVVLSGEGGDEMLGGYGRYRAAMRPWWRWGRAMRARGAFDRLDVLREDPRSWRDGIAAAEAKAAEGGRTRLQAAQALDVADWLPNDLLLKLDRCLMAHGVEGRTPFLDPGMAEACFRLPDALKVRRGQGKWLLREWLRRHFPASEPFRPKQGFTVPVGAWIAAHAERLGPMVARQDSIAEICRPGRVEALFRAAAGKREGAASWHLLFYALWHRRHVEGVPAEGSVFDYLG</sequence>
<reference evidence="9 10" key="1">
    <citation type="submission" date="2022-10" db="EMBL/GenBank/DDBJ databases">
        <title>Roseococcus glaciei nov., sp. nov., isolated from glacier.</title>
        <authorList>
            <person name="Liu Q."/>
            <person name="Xin Y.-H."/>
        </authorList>
    </citation>
    <scope>NUCLEOTIDE SEQUENCE [LARGE SCALE GENOMIC DNA]</scope>
    <source>
        <strain evidence="9 10">MDT2-1-1</strain>
    </source>
</reference>
<evidence type="ECO:0000256" key="7">
    <source>
        <dbReference type="ARBA" id="ARBA00048741"/>
    </source>
</evidence>
<dbReference type="RefSeq" id="WP_301588928.1">
    <property type="nucleotide sequence ID" value="NZ_JAPFQI010000002.1"/>
</dbReference>
<protein>
    <recommendedName>
        <fullName evidence="3">asparagine synthase (glutamine-hydrolyzing)</fullName>
        <ecNumber evidence="3">6.3.5.4</ecNumber>
    </recommendedName>
</protein>
<dbReference type="EMBL" id="JAPFQI010000002">
    <property type="protein sequence ID" value="MCW8085081.1"/>
    <property type="molecule type" value="Genomic_DNA"/>
</dbReference>
<dbReference type="InterPro" id="IPR051786">
    <property type="entry name" value="ASN_synthetase/amidase"/>
</dbReference>
<keyword evidence="5" id="KW-0067">ATP-binding</keyword>
<dbReference type="InterPro" id="IPR006426">
    <property type="entry name" value="Asn_synth_AEB"/>
</dbReference>
<dbReference type="SUPFAM" id="SSF56235">
    <property type="entry name" value="N-terminal nucleophile aminohydrolases (Ntn hydrolases)"/>
    <property type="match status" value="1"/>
</dbReference>
<dbReference type="Pfam" id="PF00733">
    <property type="entry name" value="Asn_synthase"/>
    <property type="match status" value="1"/>
</dbReference>
<keyword evidence="9" id="KW-0436">Ligase</keyword>
<comment type="similarity">
    <text evidence="2">Belongs to the asparagine synthetase family.</text>
</comment>
<name>A0ABT3NSF2_9PROT</name>
<dbReference type="GO" id="GO:0004066">
    <property type="term" value="F:asparagine synthase (glutamine-hydrolyzing) activity"/>
    <property type="evidence" value="ECO:0007669"/>
    <property type="project" value="UniProtKB-EC"/>
</dbReference>
<dbReference type="InterPro" id="IPR029055">
    <property type="entry name" value="Ntn_hydrolases_N"/>
</dbReference>
<evidence type="ECO:0000256" key="5">
    <source>
        <dbReference type="ARBA" id="ARBA00022840"/>
    </source>
</evidence>
<evidence type="ECO:0000256" key="4">
    <source>
        <dbReference type="ARBA" id="ARBA00022741"/>
    </source>
</evidence>
<dbReference type="SUPFAM" id="SSF52402">
    <property type="entry name" value="Adenine nucleotide alpha hydrolases-like"/>
    <property type="match status" value="1"/>
</dbReference>
<dbReference type="PIRSF" id="PIRSF001589">
    <property type="entry name" value="Asn_synthetase_glu-h"/>
    <property type="match status" value="1"/>
</dbReference>
<dbReference type="EC" id="6.3.5.4" evidence="3"/>
<dbReference type="PROSITE" id="PS51278">
    <property type="entry name" value="GATASE_TYPE_2"/>
    <property type="match status" value="1"/>
</dbReference>
<dbReference type="InterPro" id="IPR017932">
    <property type="entry name" value="GATase_2_dom"/>
</dbReference>
<dbReference type="CDD" id="cd01991">
    <property type="entry name" value="Asn_synthase_B_C"/>
    <property type="match status" value="1"/>
</dbReference>
<evidence type="ECO:0000256" key="3">
    <source>
        <dbReference type="ARBA" id="ARBA00012737"/>
    </source>
</evidence>
<comment type="catalytic activity">
    <reaction evidence="7">
        <text>L-aspartate + L-glutamine + ATP + H2O = L-asparagine + L-glutamate + AMP + diphosphate + H(+)</text>
        <dbReference type="Rhea" id="RHEA:12228"/>
        <dbReference type="ChEBI" id="CHEBI:15377"/>
        <dbReference type="ChEBI" id="CHEBI:15378"/>
        <dbReference type="ChEBI" id="CHEBI:29985"/>
        <dbReference type="ChEBI" id="CHEBI:29991"/>
        <dbReference type="ChEBI" id="CHEBI:30616"/>
        <dbReference type="ChEBI" id="CHEBI:33019"/>
        <dbReference type="ChEBI" id="CHEBI:58048"/>
        <dbReference type="ChEBI" id="CHEBI:58359"/>
        <dbReference type="ChEBI" id="CHEBI:456215"/>
        <dbReference type="EC" id="6.3.5.4"/>
    </reaction>
</comment>
<keyword evidence="4" id="KW-0547">Nucleotide-binding</keyword>
<evidence type="ECO:0000313" key="9">
    <source>
        <dbReference type="EMBL" id="MCW8085081.1"/>
    </source>
</evidence>
<dbReference type="PANTHER" id="PTHR43284:SF1">
    <property type="entry name" value="ASPARAGINE SYNTHETASE"/>
    <property type="match status" value="1"/>
</dbReference>
<proteinExistence type="inferred from homology"/>
<dbReference type="CDD" id="cd00712">
    <property type="entry name" value="AsnB"/>
    <property type="match status" value="1"/>
</dbReference>
<dbReference type="PANTHER" id="PTHR43284">
    <property type="entry name" value="ASPARAGINE SYNTHETASE (GLUTAMINE-HYDROLYZING)"/>
    <property type="match status" value="1"/>
</dbReference>
<feature type="domain" description="Glutamine amidotransferase type-2" evidence="8">
    <location>
        <begin position="2"/>
        <end position="207"/>
    </location>
</feature>
<accession>A0ABT3NSF2</accession>